<dbReference type="PROSITE" id="PS00028">
    <property type="entry name" value="ZINC_FINGER_C2H2_1"/>
    <property type="match status" value="1"/>
</dbReference>
<dbReference type="SMART" id="SM00355">
    <property type="entry name" value="ZnF_C2H2"/>
    <property type="match status" value="2"/>
</dbReference>
<evidence type="ECO:0000256" key="4">
    <source>
        <dbReference type="ARBA" id="ARBA00022833"/>
    </source>
</evidence>
<evidence type="ECO:0000313" key="8">
    <source>
        <dbReference type="EMBL" id="KAL0945599.1"/>
    </source>
</evidence>
<dbReference type="InterPro" id="IPR036236">
    <property type="entry name" value="Znf_C2H2_sf"/>
</dbReference>
<evidence type="ECO:0000256" key="3">
    <source>
        <dbReference type="ARBA" id="ARBA00022771"/>
    </source>
</evidence>
<reference evidence="9" key="1">
    <citation type="submission" date="2024-06" db="EMBL/GenBank/DDBJ databases">
        <title>Multi-omics analyses provide insights into the biosynthesis of the anticancer antibiotic pleurotin in Hohenbuehelia grisea.</title>
        <authorList>
            <person name="Weaver J.A."/>
            <person name="Alberti F."/>
        </authorList>
    </citation>
    <scope>NUCLEOTIDE SEQUENCE [LARGE SCALE GENOMIC DNA]</scope>
    <source>
        <strain evidence="9">T-177</strain>
    </source>
</reference>
<feature type="region of interest" description="Disordered" evidence="6">
    <location>
        <begin position="256"/>
        <end position="306"/>
    </location>
</feature>
<name>A0ABR3IQS7_9AGAR</name>
<dbReference type="PANTHER" id="PTHR24408">
    <property type="entry name" value="ZINC FINGER PROTEIN"/>
    <property type="match status" value="1"/>
</dbReference>
<dbReference type="Gene3D" id="3.30.160.60">
    <property type="entry name" value="Classic Zinc Finger"/>
    <property type="match status" value="2"/>
</dbReference>
<feature type="domain" description="C2H2-type" evidence="7">
    <location>
        <begin position="452"/>
        <end position="479"/>
    </location>
</feature>
<dbReference type="EMBL" id="JASNQZ010000017">
    <property type="protein sequence ID" value="KAL0945599.1"/>
    <property type="molecule type" value="Genomic_DNA"/>
</dbReference>
<keyword evidence="9" id="KW-1185">Reference proteome</keyword>
<feature type="region of interest" description="Disordered" evidence="6">
    <location>
        <begin position="511"/>
        <end position="598"/>
    </location>
</feature>
<feature type="domain" description="C2H2-type" evidence="7">
    <location>
        <begin position="480"/>
        <end position="513"/>
    </location>
</feature>
<evidence type="ECO:0000259" key="7">
    <source>
        <dbReference type="PROSITE" id="PS50157"/>
    </source>
</evidence>
<evidence type="ECO:0000256" key="1">
    <source>
        <dbReference type="ARBA" id="ARBA00022723"/>
    </source>
</evidence>
<sequence>MHHPSYPRLATMQTVAGGPPYAGIPSSAQLTAAPGERGSASRAMYSAGYNGMLDVHPYRDSFSDGSSATGFDHSGPFNHHGRMSSVTYASSYERYDIANDPALSYATGSYTSGRGYDAATISIPASSSSSSSTSASVALDNSSGVSSFVDATTPGLEIAGPSQSSIALTRIDTRPQVQSQGLEFTAHPVLPRPCRGPEDDAHDLSQRELDTNWGNWASTTLHGHGGDSVRRHTFSMGGAYSGACATTGSAAAGGGAHFLSSINPPPNSTPDSPTGTANKGLDSSAFHPVQALPPSISPVQSPTRPSAPMAIILNHNNNRNAHGNPTRASTGVGAMRGRAVSRHLMPLSMHHPGSAIDPGVAMSVLPAYGADALAHPPSSLQPIYPHSVTINPLPQPLEGEDATLGASLEDTIHDQFDPNDDDLCDLPPTPAMIMQQMANDVPHHTQTRERRHGCGMCHKSFDRPSTLKKHMLVHTGEKAYACEICHHRFGVLSNLNRHVRKCALKPVHALHKSGTSPASGASDTATPASPSSSSSANDHAATGDKRPRAHSPQPTAGGEPAPPPTAPRSRGYRGPKKPNENPSAPAPARRKRRAPSPSRWIPHSLLAFNLTSEAHTSVPVPLPPVAPSLSSGEERNSYDENIDCEKPYHPDGWKDRLPGPGLGLGMDVGVGGVGGVRGARGGGGGLGARDVANLQLGQIAHRGGWVLGRVSRHL</sequence>
<keyword evidence="3 5" id="KW-0863">Zinc-finger</keyword>
<dbReference type="PROSITE" id="PS50157">
    <property type="entry name" value="ZINC_FINGER_C2H2_2"/>
    <property type="match status" value="2"/>
</dbReference>
<keyword evidence="2" id="KW-0677">Repeat</keyword>
<proteinExistence type="predicted"/>
<protein>
    <recommendedName>
        <fullName evidence="7">C2H2-type domain-containing protein</fullName>
    </recommendedName>
</protein>
<dbReference type="Pfam" id="PF00096">
    <property type="entry name" value="zf-C2H2"/>
    <property type="match status" value="1"/>
</dbReference>
<dbReference type="InterPro" id="IPR013087">
    <property type="entry name" value="Znf_C2H2_type"/>
</dbReference>
<dbReference type="Proteomes" id="UP001556367">
    <property type="component" value="Unassembled WGS sequence"/>
</dbReference>
<comment type="caution">
    <text evidence="8">The sequence shown here is derived from an EMBL/GenBank/DDBJ whole genome shotgun (WGS) entry which is preliminary data.</text>
</comment>
<organism evidence="8 9">
    <name type="scientific">Hohenbuehelia grisea</name>
    <dbReference type="NCBI Taxonomy" id="104357"/>
    <lineage>
        <taxon>Eukaryota</taxon>
        <taxon>Fungi</taxon>
        <taxon>Dikarya</taxon>
        <taxon>Basidiomycota</taxon>
        <taxon>Agaricomycotina</taxon>
        <taxon>Agaricomycetes</taxon>
        <taxon>Agaricomycetidae</taxon>
        <taxon>Agaricales</taxon>
        <taxon>Pleurotineae</taxon>
        <taxon>Pleurotaceae</taxon>
        <taxon>Hohenbuehelia</taxon>
    </lineage>
</organism>
<dbReference type="PANTHER" id="PTHR24408:SF58">
    <property type="entry name" value="TRANSCRIPTION FACTOR (TFIIIA), PUTATIVE (AFU_ORTHOLOGUE AFUA_1G05150)-RELATED"/>
    <property type="match status" value="1"/>
</dbReference>
<keyword evidence="1" id="KW-0479">Metal-binding</keyword>
<dbReference type="SUPFAM" id="SSF57667">
    <property type="entry name" value="beta-beta-alpha zinc fingers"/>
    <property type="match status" value="1"/>
</dbReference>
<gene>
    <name evidence="8" type="ORF">HGRIS_014757</name>
</gene>
<evidence type="ECO:0000256" key="5">
    <source>
        <dbReference type="PROSITE-ProRule" id="PRU00042"/>
    </source>
</evidence>
<evidence type="ECO:0000256" key="2">
    <source>
        <dbReference type="ARBA" id="ARBA00022737"/>
    </source>
</evidence>
<evidence type="ECO:0000313" key="9">
    <source>
        <dbReference type="Proteomes" id="UP001556367"/>
    </source>
</evidence>
<evidence type="ECO:0000256" key="6">
    <source>
        <dbReference type="SAM" id="MobiDB-lite"/>
    </source>
</evidence>
<feature type="region of interest" description="Disordered" evidence="6">
    <location>
        <begin position="616"/>
        <end position="637"/>
    </location>
</feature>
<keyword evidence="4" id="KW-0862">Zinc</keyword>
<feature type="compositionally biased region" description="Low complexity" evidence="6">
    <location>
        <begin position="513"/>
        <end position="536"/>
    </location>
</feature>
<accession>A0ABR3IQS7</accession>